<proteinExistence type="predicted"/>
<dbReference type="EMBL" id="KN837105">
    <property type="protein sequence ID" value="KIJ46778.1"/>
    <property type="molecule type" value="Genomic_DNA"/>
</dbReference>
<feature type="region of interest" description="Disordered" evidence="1">
    <location>
        <begin position="1"/>
        <end position="21"/>
    </location>
</feature>
<name>A0A0C9W4Z9_SPHS4</name>
<evidence type="ECO:0000313" key="3">
    <source>
        <dbReference type="Proteomes" id="UP000054279"/>
    </source>
</evidence>
<dbReference type="AlphaFoldDB" id="A0A0C9W4Z9"/>
<organism evidence="2 3">
    <name type="scientific">Sphaerobolus stellatus (strain SS14)</name>
    <dbReference type="NCBI Taxonomy" id="990650"/>
    <lineage>
        <taxon>Eukaryota</taxon>
        <taxon>Fungi</taxon>
        <taxon>Dikarya</taxon>
        <taxon>Basidiomycota</taxon>
        <taxon>Agaricomycotina</taxon>
        <taxon>Agaricomycetes</taxon>
        <taxon>Phallomycetidae</taxon>
        <taxon>Geastrales</taxon>
        <taxon>Sphaerobolaceae</taxon>
        <taxon>Sphaerobolus</taxon>
    </lineage>
</organism>
<feature type="region of interest" description="Disordered" evidence="1">
    <location>
        <begin position="822"/>
        <end position="852"/>
    </location>
</feature>
<dbReference type="Proteomes" id="UP000054279">
    <property type="component" value="Unassembled WGS sequence"/>
</dbReference>
<gene>
    <name evidence="2" type="ORF">M422DRAFT_249509</name>
</gene>
<feature type="region of interest" description="Disordered" evidence="1">
    <location>
        <begin position="1033"/>
        <end position="1070"/>
    </location>
</feature>
<feature type="compositionally biased region" description="Polar residues" evidence="1">
    <location>
        <begin position="8"/>
        <end position="21"/>
    </location>
</feature>
<sequence>MPRPTSEPPLSSRDSPILRESTTVFQNPSTPHIFTADEISEGENKINRQSSVKAIYEWPLGTTLEYPQSSQNDTDAIGHRFVIDPKNGLQDGHPKHNFQYSLGGIHGTTYGQQCRLLVDTQTRTGAVCKVTCTSCLSVKSCEFRGDHGLLCVQDSFHDAEKEVFMKTLAFYAVLQDRGCPYEFERDSSLEDPSGMSSLESSDDEDILNGIRIRDIRAPKREKTCDGKLSLHWNSAGKPFIKCEYYRLKHRQHLFIRCLDEYDIDYLAALLQQDHANIRTFEERAMHNGYGPLTACSFVSSMTEQKQLCPNFHRDINGMLRRGELIQESSCPVSFTIFEPKNLETCPQILITPETIRKLLESWLKELDWQLADMTPRRIMLNTGFMKTLRQHLKWPHAHDPPLSALHASLQNRDHVARIIMELRKVFYADGIGFEGVHALMEKQKALPLEERYVRAVETKRFTGDHEARFIICMTSAMSRLIVNARRISIEIRSKELMVGKSLRLKLGMIVNYVSADSHFFLFERTFQIAFEDTGRKVQFRHIHGTGIETVVADAHKGQGNGLGLVCVSMAKELHGNCIYHPDDLTCCLAKMSGTQHLAHCYIQCTNHFECKITNMRNQISEICRKAMFSLSSTHPLPDFEGTKELIRASNKKAADWIKDKEKGTPFMIPGLYHPKSRIPLEVWRASPHTTNGNEQAHRTVYRTGIMLSSLAAVMRGMHFDFQAMYSVNEDLVIQTRDRLSTIYNRLQTSVGRKVCVAKRKLDHIDTEMSGHYEEIDELLPLIQSLEGQLRQLPYRSENYETTARKLQEVVNQYEEHWRNAERLADQSSGSGVRERDMEIPTKKKRKPRAKKVKNNNMASEPVINVVQQHYPQSSVAPQPQPNPTLQLDRSSFIASSSSSHHMPAVQDYQSLPRFNSQFLLPPTHVEQHPSSSVFYAHQNAGYQLPPPPPPPLLHQPREAYQLAPIGNPSSPHRADRLLQPPHHGVRLPAPYHGYQLPPLLQLNHENGLPLPPPPHHGYQLPPPREYQFPQPAAPRITEQPLMRNTTQLQIMDRGESQSYHYTDSRPPARR</sequence>
<protein>
    <submittedName>
        <fullName evidence="2">Uncharacterized protein</fullName>
    </submittedName>
</protein>
<feature type="compositionally biased region" description="Basic and acidic residues" evidence="1">
    <location>
        <begin position="832"/>
        <end position="841"/>
    </location>
</feature>
<dbReference type="HOGENOM" id="CLU_010536_0_1_1"/>
<reference evidence="2 3" key="1">
    <citation type="submission" date="2014-06" db="EMBL/GenBank/DDBJ databases">
        <title>Evolutionary Origins and Diversification of the Mycorrhizal Mutualists.</title>
        <authorList>
            <consortium name="DOE Joint Genome Institute"/>
            <consortium name="Mycorrhizal Genomics Consortium"/>
            <person name="Kohler A."/>
            <person name="Kuo A."/>
            <person name="Nagy L.G."/>
            <person name="Floudas D."/>
            <person name="Copeland A."/>
            <person name="Barry K.W."/>
            <person name="Cichocki N."/>
            <person name="Veneault-Fourrey C."/>
            <person name="LaButti K."/>
            <person name="Lindquist E.A."/>
            <person name="Lipzen A."/>
            <person name="Lundell T."/>
            <person name="Morin E."/>
            <person name="Murat C."/>
            <person name="Riley R."/>
            <person name="Ohm R."/>
            <person name="Sun H."/>
            <person name="Tunlid A."/>
            <person name="Henrissat B."/>
            <person name="Grigoriev I.V."/>
            <person name="Hibbett D.S."/>
            <person name="Martin F."/>
        </authorList>
    </citation>
    <scope>NUCLEOTIDE SEQUENCE [LARGE SCALE GENOMIC DNA]</scope>
    <source>
        <strain evidence="2 3">SS14</strain>
    </source>
</reference>
<evidence type="ECO:0000313" key="2">
    <source>
        <dbReference type="EMBL" id="KIJ46778.1"/>
    </source>
</evidence>
<keyword evidence="3" id="KW-1185">Reference proteome</keyword>
<accession>A0A0C9W4Z9</accession>
<feature type="compositionally biased region" description="Basic residues" evidence="1">
    <location>
        <begin position="842"/>
        <end position="852"/>
    </location>
</feature>
<evidence type="ECO:0000256" key="1">
    <source>
        <dbReference type="SAM" id="MobiDB-lite"/>
    </source>
</evidence>